<proteinExistence type="predicted"/>
<dbReference type="Gene3D" id="2.60.120.200">
    <property type="match status" value="1"/>
</dbReference>
<dbReference type="AlphaFoldDB" id="A0A8E2D789"/>
<keyword evidence="4" id="KW-1185">Reference proteome</keyword>
<dbReference type="InterPro" id="IPR013728">
    <property type="entry name" value="BT_3987-like_N"/>
</dbReference>
<dbReference type="GO" id="GO:0004553">
    <property type="term" value="F:hydrolase activity, hydrolyzing O-glycosyl compounds"/>
    <property type="evidence" value="ECO:0007669"/>
    <property type="project" value="UniProtKB-ARBA"/>
</dbReference>
<dbReference type="Pfam" id="PF08522">
    <property type="entry name" value="BT_3987-like_N"/>
    <property type="match status" value="1"/>
</dbReference>
<dbReference type="InterPro" id="IPR013320">
    <property type="entry name" value="ConA-like_dom_sf"/>
</dbReference>
<dbReference type="Proteomes" id="UP000574332">
    <property type="component" value="Unassembled WGS sequence"/>
</dbReference>
<feature type="signal peptide" evidence="1">
    <location>
        <begin position="1"/>
        <end position="22"/>
    </location>
</feature>
<evidence type="ECO:0000256" key="1">
    <source>
        <dbReference type="SAM" id="SignalP"/>
    </source>
</evidence>
<dbReference type="Gene3D" id="2.60.40.1740">
    <property type="entry name" value="hypothetical protein (bacova_03559)"/>
    <property type="match status" value="1"/>
</dbReference>
<accession>A0A8E2D789</accession>
<feature type="domain" description="BT-3987-like N-terminal" evidence="2">
    <location>
        <begin position="35"/>
        <end position="161"/>
    </location>
</feature>
<dbReference type="GO" id="GO:0005975">
    <property type="term" value="P:carbohydrate metabolic process"/>
    <property type="evidence" value="ECO:0007669"/>
    <property type="project" value="UniProtKB-ARBA"/>
</dbReference>
<sequence>MKYPLYNILCIAVAGMTVFSIASCDYADGVGNDSENGVYLETPGNKGVVSFTLESMGGTTTLTPRLANITNVPVDIQLSYDKQALEKYNREAGTAYEPLPETAFKLFNGEGQEFNGTATITVPSGDFSTRVGVSVGKLNPEEFPANRKYAIPLSITSASKYTTIPSQCSAILLLNRSIVTSVGKMTGGDGVRVQPVGMHNKPEWTLQLSAIYSSLNRSNLTTIYFNDAKGEFYTRIDATQGIQVKNGRDGADTWTQIPLQAGKWLNISFVHKDKKTTVYVNGKVQRVFENSTISFNENTHFTIGNTSYNNDYIREVRLWDKALTEAEIIDCLYLPMNPDTPHLISYLPFTKEASKEIDGYKYPIDLKVPDGSNIPKRTNPTKIIFIENVKFPADELVIVEADK</sequence>
<comment type="caution">
    <text evidence="3">The sequence shown here is derived from an EMBL/GenBank/DDBJ whole genome shotgun (WGS) entry which is preliminary data.</text>
</comment>
<evidence type="ECO:0000259" key="2">
    <source>
        <dbReference type="Pfam" id="PF08522"/>
    </source>
</evidence>
<dbReference type="PROSITE" id="PS51257">
    <property type="entry name" value="PROKAR_LIPOPROTEIN"/>
    <property type="match status" value="1"/>
</dbReference>
<dbReference type="Pfam" id="PF13385">
    <property type="entry name" value="Laminin_G_3"/>
    <property type="match status" value="1"/>
</dbReference>
<dbReference type="EMBL" id="JACCCY010000002">
    <property type="protein sequence ID" value="NYI49044.1"/>
    <property type="molecule type" value="Genomic_DNA"/>
</dbReference>
<feature type="chain" id="PRO_5034454028" description="BT-3987-like N-terminal domain-containing protein" evidence="1">
    <location>
        <begin position="23"/>
        <end position="403"/>
    </location>
</feature>
<keyword evidence="1" id="KW-0732">Signal</keyword>
<organism evidence="3 4">
    <name type="scientific">Macellibacteroides fermentans</name>
    <dbReference type="NCBI Taxonomy" id="879969"/>
    <lineage>
        <taxon>Bacteria</taxon>
        <taxon>Pseudomonadati</taxon>
        <taxon>Bacteroidota</taxon>
        <taxon>Bacteroidia</taxon>
        <taxon>Bacteroidales</taxon>
        <taxon>Porphyromonadaceae</taxon>
        <taxon>Macellibacteroides</taxon>
    </lineage>
</organism>
<evidence type="ECO:0000313" key="3">
    <source>
        <dbReference type="EMBL" id="NYI49044.1"/>
    </source>
</evidence>
<evidence type="ECO:0000313" key="4">
    <source>
        <dbReference type="Proteomes" id="UP000574332"/>
    </source>
</evidence>
<reference evidence="3 4" key="1">
    <citation type="submission" date="2020-07" db="EMBL/GenBank/DDBJ databases">
        <title>Genomic Encyclopedia of Type Strains, Phase IV (KMG-IV): sequencing the most valuable type-strain genomes for metagenomic binning, comparative biology and taxonomic classification.</title>
        <authorList>
            <person name="Goeker M."/>
        </authorList>
    </citation>
    <scope>NUCLEOTIDE SEQUENCE [LARGE SCALE GENOMIC DNA]</scope>
    <source>
        <strain evidence="3 4">DSM 23697</strain>
    </source>
</reference>
<dbReference type="RefSeq" id="WP_179399007.1">
    <property type="nucleotide sequence ID" value="NZ_JACCCY010000002.1"/>
</dbReference>
<dbReference type="SUPFAM" id="SSF49899">
    <property type="entry name" value="Concanavalin A-like lectins/glucanases"/>
    <property type="match status" value="1"/>
</dbReference>
<protein>
    <recommendedName>
        <fullName evidence="2">BT-3987-like N-terminal domain-containing protein</fullName>
    </recommendedName>
</protein>
<gene>
    <name evidence="3" type="ORF">F5613_001122</name>
</gene>
<name>A0A8E2D789_9PORP</name>